<evidence type="ECO:0000256" key="7">
    <source>
        <dbReference type="SAM" id="Phobius"/>
    </source>
</evidence>
<evidence type="ECO:0000313" key="9">
    <source>
        <dbReference type="EMBL" id="SEN19756.1"/>
    </source>
</evidence>
<dbReference type="InterPro" id="IPR001958">
    <property type="entry name" value="Tet-R_TetA/multi-R_MdtG-like"/>
</dbReference>
<organism evidence="9 10">
    <name type="scientific">Lihuaxuella thermophila</name>
    <dbReference type="NCBI Taxonomy" id="1173111"/>
    <lineage>
        <taxon>Bacteria</taxon>
        <taxon>Bacillati</taxon>
        <taxon>Bacillota</taxon>
        <taxon>Bacilli</taxon>
        <taxon>Bacillales</taxon>
        <taxon>Thermoactinomycetaceae</taxon>
        <taxon>Lihuaxuella</taxon>
    </lineage>
</organism>
<dbReference type="GO" id="GO:0005886">
    <property type="term" value="C:plasma membrane"/>
    <property type="evidence" value="ECO:0007669"/>
    <property type="project" value="UniProtKB-SubCell"/>
</dbReference>
<dbReference type="InterPro" id="IPR050189">
    <property type="entry name" value="MFS_Efflux_Transporters"/>
</dbReference>
<evidence type="ECO:0000256" key="1">
    <source>
        <dbReference type="ARBA" id="ARBA00004651"/>
    </source>
</evidence>
<feature type="transmembrane region" description="Helical" evidence="7">
    <location>
        <begin position="12"/>
        <end position="30"/>
    </location>
</feature>
<dbReference type="Pfam" id="PF07690">
    <property type="entry name" value="MFS_1"/>
    <property type="match status" value="1"/>
</dbReference>
<dbReference type="PANTHER" id="PTHR43124">
    <property type="entry name" value="PURINE EFFLUX PUMP PBUE"/>
    <property type="match status" value="1"/>
</dbReference>
<keyword evidence="5 7" id="KW-1133">Transmembrane helix</keyword>
<dbReference type="Gene3D" id="1.20.1250.20">
    <property type="entry name" value="MFS general substrate transporter like domains"/>
    <property type="match status" value="1"/>
</dbReference>
<dbReference type="InterPro" id="IPR036259">
    <property type="entry name" value="MFS_trans_sf"/>
</dbReference>
<sequence length="394" mass="43513">MRAPASPGNRFIFMIVSFMLWFPHFIYLPILSPYIEWLGGEYTFTGLVLGSYGLMQFLFRLPVGICSDLIKSRRPFIIFGMFTSAFSCLAFALTDSLGWVLLARSLAGIAVATWVVFTVLFSSYFADQEVHRAMSGIQFVVVLAQLLGMCLSGYLVEQWGWHAPFWAGGIIGLIGVVLSFLIDEPKEGIGRQPVPFKALISVMKEPVLLKVSLLSVIAHSMIFTTMFGFLPSYALKLGLRASDLSLIVLFFMIPHAFATLFIGKIFVPVFGKWNSLMIAFLLSAFFTLVTPFIDTKGWLCLILGLNGFFQGLLFPPLLGMAIETIPHEKRATAMGIYQALYAIGMFAGPFLAGVLNSAMGLTAGFYFAGTLGLMATVLIIFWNKKESAYQAFRG</sequence>
<evidence type="ECO:0000256" key="5">
    <source>
        <dbReference type="ARBA" id="ARBA00022989"/>
    </source>
</evidence>
<feature type="transmembrane region" description="Helical" evidence="7">
    <location>
        <begin position="137"/>
        <end position="155"/>
    </location>
</feature>
<feature type="transmembrane region" description="Helical" evidence="7">
    <location>
        <begin position="275"/>
        <end position="293"/>
    </location>
</feature>
<keyword evidence="2" id="KW-0813">Transport</keyword>
<keyword evidence="4 7" id="KW-0812">Transmembrane</keyword>
<feature type="transmembrane region" description="Helical" evidence="7">
    <location>
        <begin position="161"/>
        <end position="182"/>
    </location>
</feature>
<dbReference type="GO" id="GO:0022857">
    <property type="term" value="F:transmembrane transporter activity"/>
    <property type="evidence" value="ECO:0007669"/>
    <property type="project" value="InterPro"/>
</dbReference>
<reference evidence="9 10" key="1">
    <citation type="submission" date="2016-10" db="EMBL/GenBank/DDBJ databases">
        <authorList>
            <person name="de Groot N.N."/>
        </authorList>
    </citation>
    <scope>NUCLEOTIDE SEQUENCE [LARGE SCALE GENOMIC DNA]</scope>
    <source>
        <strain evidence="9 10">DSM 46701</strain>
    </source>
</reference>
<evidence type="ECO:0000313" key="10">
    <source>
        <dbReference type="Proteomes" id="UP000199695"/>
    </source>
</evidence>
<feature type="transmembrane region" description="Helical" evidence="7">
    <location>
        <begin position="299"/>
        <end position="318"/>
    </location>
</feature>
<feature type="domain" description="Major facilitator superfamily (MFS) profile" evidence="8">
    <location>
        <begin position="9"/>
        <end position="387"/>
    </location>
</feature>
<evidence type="ECO:0000256" key="3">
    <source>
        <dbReference type="ARBA" id="ARBA00022475"/>
    </source>
</evidence>
<dbReference type="PRINTS" id="PR01035">
    <property type="entry name" value="TCRTETA"/>
</dbReference>
<keyword evidence="10" id="KW-1185">Reference proteome</keyword>
<evidence type="ECO:0000256" key="6">
    <source>
        <dbReference type="ARBA" id="ARBA00023136"/>
    </source>
</evidence>
<keyword evidence="3" id="KW-1003">Cell membrane</keyword>
<comment type="subcellular location">
    <subcellularLocation>
        <location evidence="1">Cell membrane</location>
        <topology evidence="1">Multi-pass membrane protein</topology>
    </subcellularLocation>
</comment>
<dbReference type="InterPro" id="IPR011701">
    <property type="entry name" value="MFS"/>
</dbReference>
<evidence type="ECO:0000256" key="2">
    <source>
        <dbReference type="ARBA" id="ARBA00022448"/>
    </source>
</evidence>
<dbReference type="SUPFAM" id="SSF103473">
    <property type="entry name" value="MFS general substrate transporter"/>
    <property type="match status" value="1"/>
</dbReference>
<dbReference type="STRING" id="1173111.SAMN05444955_10734"/>
<feature type="transmembrane region" description="Helical" evidence="7">
    <location>
        <begin position="75"/>
        <end position="94"/>
    </location>
</feature>
<feature type="transmembrane region" description="Helical" evidence="7">
    <location>
        <begin position="207"/>
        <end position="232"/>
    </location>
</feature>
<evidence type="ECO:0000259" key="8">
    <source>
        <dbReference type="PROSITE" id="PS50850"/>
    </source>
</evidence>
<dbReference type="EMBL" id="FOCQ01000007">
    <property type="protein sequence ID" value="SEN19756.1"/>
    <property type="molecule type" value="Genomic_DNA"/>
</dbReference>
<evidence type="ECO:0000256" key="4">
    <source>
        <dbReference type="ARBA" id="ARBA00022692"/>
    </source>
</evidence>
<dbReference type="PANTHER" id="PTHR43124:SF3">
    <property type="entry name" value="CHLORAMPHENICOL EFFLUX PUMP RV0191"/>
    <property type="match status" value="1"/>
</dbReference>
<feature type="transmembrane region" description="Helical" evidence="7">
    <location>
        <begin position="244"/>
        <end position="263"/>
    </location>
</feature>
<dbReference type="OrthoDB" id="9793283at2"/>
<accession>A0A1H8EK37</accession>
<feature type="transmembrane region" description="Helical" evidence="7">
    <location>
        <begin position="365"/>
        <end position="383"/>
    </location>
</feature>
<protein>
    <submittedName>
        <fullName evidence="9">Predicted arabinose efflux permease, MFS family</fullName>
    </submittedName>
</protein>
<feature type="transmembrane region" description="Helical" evidence="7">
    <location>
        <begin position="106"/>
        <end position="125"/>
    </location>
</feature>
<name>A0A1H8EK37_9BACL</name>
<dbReference type="Proteomes" id="UP000199695">
    <property type="component" value="Unassembled WGS sequence"/>
</dbReference>
<feature type="transmembrane region" description="Helical" evidence="7">
    <location>
        <begin position="42"/>
        <end position="63"/>
    </location>
</feature>
<dbReference type="PROSITE" id="PS50850">
    <property type="entry name" value="MFS"/>
    <property type="match status" value="1"/>
</dbReference>
<keyword evidence="6 7" id="KW-0472">Membrane</keyword>
<feature type="transmembrane region" description="Helical" evidence="7">
    <location>
        <begin position="339"/>
        <end position="359"/>
    </location>
</feature>
<dbReference type="InterPro" id="IPR020846">
    <property type="entry name" value="MFS_dom"/>
</dbReference>
<dbReference type="AlphaFoldDB" id="A0A1H8EK37"/>
<proteinExistence type="predicted"/>
<gene>
    <name evidence="9" type="ORF">SAMN05444955_10734</name>
</gene>